<dbReference type="GO" id="GO:0008808">
    <property type="term" value="F:cardiolipin synthase activity"/>
    <property type="evidence" value="ECO:0007669"/>
    <property type="project" value="UniProtKB-UniRule"/>
</dbReference>
<keyword evidence="7 13" id="KW-1133">Transmembrane helix</keyword>
<gene>
    <name evidence="15" type="primary">cls</name>
    <name evidence="15" type="ORF">FYJ60_11490</name>
</gene>
<keyword evidence="10" id="KW-0594">Phospholipid biosynthesis</keyword>
<comment type="subcellular location">
    <subcellularLocation>
        <location evidence="1">Cell membrane</location>
        <topology evidence="1">Multi-pass membrane protein</topology>
    </subcellularLocation>
</comment>
<dbReference type="GO" id="GO:0032049">
    <property type="term" value="P:cardiolipin biosynthetic process"/>
    <property type="evidence" value="ECO:0007669"/>
    <property type="project" value="UniProtKB-UniRule"/>
</dbReference>
<dbReference type="EC" id="2.7.8.-" evidence="12"/>
<feature type="transmembrane region" description="Helical" evidence="13">
    <location>
        <begin position="12"/>
        <end position="34"/>
    </location>
</feature>
<dbReference type="NCBIfam" id="TIGR04265">
    <property type="entry name" value="bac_cardiolipin"/>
    <property type="match status" value="1"/>
</dbReference>
<evidence type="ECO:0000256" key="1">
    <source>
        <dbReference type="ARBA" id="ARBA00004651"/>
    </source>
</evidence>
<feature type="domain" description="PLD phosphodiesterase" evidence="14">
    <location>
        <begin position="428"/>
        <end position="455"/>
    </location>
</feature>
<evidence type="ECO:0000256" key="13">
    <source>
        <dbReference type="SAM" id="Phobius"/>
    </source>
</evidence>
<keyword evidence="16" id="KW-1185">Reference proteome</keyword>
<evidence type="ECO:0000256" key="7">
    <source>
        <dbReference type="ARBA" id="ARBA00022989"/>
    </source>
</evidence>
<dbReference type="GO" id="GO:0005886">
    <property type="term" value="C:plasma membrane"/>
    <property type="evidence" value="ECO:0007669"/>
    <property type="project" value="UniProtKB-SubCell"/>
</dbReference>
<dbReference type="PANTHER" id="PTHR21248:SF22">
    <property type="entry name" value="PHOSPHOLIPASE D"/>
    <property type="match status" value="1"/>
</dbReference>
<evidence type="ECO:0000256" key="8">
    <source>
        <dbReference type="ARBA" id="ARBA00023098"/>
    </source>
</evidence>
<dbReference type="CDD" id="cd09160">
    <property type="entry name" value="PLDc_SMU_988_like_2"/>
    <property type="match status" value="1"/>
</dbReference>
<dbReference type="SUPFAM" id="SSF56024">
    <property type="entry name" value="Phospholipase D/nuclease"/>
    <property type="match status" value="2"/>
</dbReference>
<reference evidence="15 16" key="1">
    <citation type="submission" date="2019-08" db="EMBL/GenBank/DDBJ databases">
        <title>In-depth cultivation of the pig gut microbiome towards novel bacterial diversity and tailored functional studies.</title>
        <authorList>
            <person name="Wylensek D."/>
            <person name="Hitch T.C.A."/>
            <person name="Clavel T."/>
        </authorList>
    </citation>
    <scope>NUCLEOTIDE SEQUENCE [LARGE SCALE GENOMIC DNA]</scope>
    <source>
        <strain evidence="15 16">Oil+RF-744-WCA-WT-13</strain>
    </source>
</reference>
<dbReference type="SMART" id="SM00155">
    <property type="entry name" value="PLDc"/>
    <property type="match status" value="2"/>
</dbReference>
<dbReference type="Pfam" id="PF13091">
    <property type="entry name" value="PLDc_2"/>
    <property type="match status" value="2"/>
</dbReference>
<evidence type="ECO:0000256" key="5">
    <source>
        <dbReference type="ARBA" id="ARBA00022692"/>
    </source>
</evidence>
<sequence>MRVEQKTATKNSIVRLFFVVLLIALQFVWIYYLITFLESHVPWLSTVITSGALVLALTISARHMNASYRMFWIIMVLVFPVLGIPFYAIMGRRNSTKRMRVRFEKVDHMLFGRLKQQQEVMERLEKEDLRAAGTSNYLLKTCRFPVYQNTDVQFFPDAALAFEAQLKDLESAEQFIFMEYFAIERNGAFQRVLEILKRKAAQGVEIRITYDDIGSITFLDSRFTREMESYGIHCQRFNPVLPFLNIFMNNRDHRKIMVIDGKIGYTGGYNMANEYFHLTQPYGFWKDTGVRLQGDAVRTLTVICMEMWGLMSENINIERGERFLTAVPYHAKETGYVQPYADSPLDDEPTGEEVYMNILRTAKNYAWFVTPYLLITDEMKREFVGAAKRGVDVRIITPGIPDKKMVYQETRSYYAGLVRGGVRIYEYTPGFCHAKMSIADDVSATVGTINLDYRSLYLHFENGVLFHHCKIVEEIHQDFETMFSESREVTDHYRKGAQNIVQRSVRAMLRFVAPLL</sequence>
<dbReference type="InterPro" id="IPR027379">
    <property type="entry name" value="CLS_N"/>
</dbReference>
<dbReference type="InterPro" id="IPR025202">
    <property type="entry name" value="PLD-like_dom"/>
</dbReference>
<keyword evidence="9 13" id="KW-0472">Membrane</keyword>
<proteinExistence type="predicted"/>
<dbReference type="CDD" id="cd09154">
    <property type="entry name" value="PLDc_SMU_988_like_1"/>
    <property type="match status" value="1"/>
</dbReference>
<dbReference type="EMBL" id="VUMV01000010">
    <property type="protein sequence ID" value="MST82924.1"/>
    <property type="molecule type" value="Genomic_DNA"/>
</dbReference>
<organism evidence="15 16">
    <name type="scientific">Bilifractor porci</name>
    <dbReference type="NCBI Taxonomy" id="2606636"/>
    <lineage>
        <taxon>Bacteria</taxon>
        <taxon>Bacillati</taxon>
        <taxon>Bacillota</taxon>
        <taxon>Clostridia</taxon>
        <taxon>Lachnospirales</taxon>
        <taxon>Lachnospiraceae</taxon>
        <taxon>Bilifractor</taxon>
    </lineage>
</organism>
<evidence type="ECO:0000256" key="3">
    <source>
        <dbReference type="ARBA" id="ARBA00022516"/>
    </source>
</evidence>
<feature type="domain" description="PLD phosphodiesterase" evidence="14">
    <location>
        <begin position="248"/>
        <end position="275"/>
    </location>
</feature>
<dbReference type="InterPro" id="IPR022924">
    <property type="entry name" value="Cardiolipin_synthase"/>
</dbReference>
<name>A0A7X2P9Y8_9FIRM</name>
<comment type="caution">
    <text evidence="15">The sequence shown here is derived from an EMBL/GenBank/DDBJ whole genome shotgun (WGS) entry which is preliminary data.</text>
</comment>
<dbReference type="InterPro" id="IPR001736">
    <property type="entry name" value="PLipase_D/transphosphatidylase"/>
</dbReference>
<keyword evidence="6" id="KW-0677">Repeat</keyword>
<dbReference type="PANTHER" id="PTHR21248">
    <property type="entry name" value="CARDIOLIPIN SYNTHASE"/>
    <property type="match status" value="1"/>
</dbReference>
<evidence type="ECO:0000256" key="11">
    <source>
        <dbReference type="ARBA" id="ARBA00023264"/>
    </source>
</evidence>
<keyword evidence="2" id="KW-1003">Cell membrane</keyword>
<dbReference type="Gene3D" id="3.30.870.10">
    <property type="entry name" value="Endonuclease Chain A"/>
    <property type="match status" value="2"/>
</dbReference>
<evidence type="ECO:0000313" key="16">
    <source>
        <dbReference type="Proteomes" id="UP000466864"/>
    </source>
</evidence>
<evidence type="ECO:0000256" key="9">
    <source>
        <dbReference type="ARBA" id="ARBA00023136"/>
    </source>
</evidence>
<keyword evidence="4" id="KW-0808">Transferase</keyword>
<dbReference type="AlphaFoldDB" id="A0A7X2P9Y8"/>
<feature type="transmembrane region" description="Helical" evidence="13">
    <location>
        <begin position="71"/>
        <end position="90"/>
    </location>
</feature>
<keyword evidence="5 13" id="KW-0812">Transmembrane</keyword>
<keyword evidence="8" id="KW-0443">Lipid metabolism</keyword>
<dbReference type="Pfam" id="PF13396">
    <property type="entry name" value="PLDc_N"/>
    <property type="match status" value="1"/>
</dbReference>
<evidence type="ECO:0000259" key="14">
    <source>
        <dbReference type="PROSITE" id="PS50035"/>
    </source>
</evidence>
<evidence type="ECO:0000256" key="12">
    <source>
        <dbReference type="NCBIfam" id="TIGR04265"/>
    </source>
</evidence>
<feature type="transmembrane region" description="Helical" evidence="13">
    <location>
        <begin position="40"/>
        <end position="59"/>
    </location>
</feature>
<accession>A0A7X2P9Y8</accession>
<dbReference type="Proteomes" id="UP000466864">
    <property type="component" value="Unassembled WGS sequence"/>
</dbReference>
<dbReference type="PROSITE" id="PS50035">
    <property type="entry name" value="PLD"/>
    <property type="match status" value="2"/>
</dbReference>
<evidence type="ECO:0000256" key="6">
    <source>
        <dbReference type="ARBA" id="ARBA00022737"/>
    </source>
</evidence>
<keyword evidence="11" id="KW-1208">Phospholipid metabolism</keyword>
<protein>
    <recommendedName>
        <fullName evidence="12">Cardiolipin synthase</fullName>
        <ecNumber evidence="12">2.7.8.-</ecNumber>
    </recommendedName>
</protein>
<keyword evidence="3" id="KW-0444">Lipid biosynthesis</keyword>
<evidence type="ECO:0000313" key="15">
    <source>
        <dbReference type="EMBL" id="MST82924.1"/>
    </source>
</evidence>
<evidence type="ECO:0000256" key="4">
    <source>
        <dbReference type="ARBA" id="ARBA00022679"/>
    </source>
</evidence>
<evidence type="ECO:0000256" key="10">
    <source>
        <dbReference type="ARBA" id="ARBA00023209"/>
    </source>
</evidence>
<evidence type="ECO:0000256" key="2">
    <source>
        <dbReference type="ARBA" id="ARBA00022475"/>
    </source>
</evidence>